<accession>A0A1H4VDK0</accession>
<dbReference type="InterPro" id="IPR051449">
    <property type="entry name" value="ABC-2_transporter_component"/>
</dbReference>
<name>A0A1H4VDK0_9BRAD</name>
<feature type="transmembrane region" description="Helical" evidence="6">
    <location>
        <begin position="747"/>
        <end position="767"/>
    </location>
</feature>
<evidence type="ECO:0000256" key="1">
    <source>
        <dbReference type="ARBA" id="ARBA00004651"/>
    </source>
</evidence>
<sequence length="776" mass="82359">MRPASKPGFWRVAQRECRWLLRDRVALLLIFGVPLFAFVVLTAVFSQPVIRGLGVTIVDTDKSDTSRALTQQVAASPSLRIVDDSGSLASAVQDIRSGKAISAIFIPPNFERDLKADRRPQVVGFYNQQFLTAAGIASSGLNDVLSAAASAAAPANRAAPAPASMGTLSAETIALVNPQKNYAQFLLRALLPTIIHVVITLAAGYSVGSEFRRRNAREWLESAGGDPIAALAGKLAPLFVIFILIMLAQPLILEGVLQIPFKGDVLLMIAAGLLLIIAYLSLGALLQLLVGDLATGLGLAGLIASPAFGYAGVGFPTIGMNTFAQVWSAILPLRWYMAVLMGQAARGLPASESAIPFAALAGLTLLFAALALLRMASLTRRGWFTTARPEEPPASEPAPSGVGGAFAAEWRRVLGTRSAFSLLFLAPLVYGIYYPQPYLNQILRKLPIAVVDNDLSDLSRQVVETLDASGTLSVTVRARTLAEASTAIDRGYAFAAVQIPPGTERDVLKGLTAHIPVYADATYLFIFRSTAGAVATAIGTLTSELVSRGARADGSLVKAKLASLSPANVLLQPIFNPVGGYASYIVPAAFILILQQTLLIGAAMLTGTALANSRNTVAGVFGRGVAHLTIYLPALALYLIVLPRIYGFSTLGHLPQIFALATVFLLATSFMGQAIGAWFTRPENATILLLATSLPQFFTAGFAWPREAIPPAATALGRLFPADSAIDGLVRINQLGASIWEVSHDWLRLWCLALGYFVLAVISALVFKRGPQHAQR</sequence>
<feature type="transmembrane region" description="Helical" evidence="6">
    <location>
        <begin position="657"/>
        <end position="679"/>
    </location>
</feature>
<dbReference type="OrthoDB" id="9811522at2"/>
<evidence type="ECO:0000313" key="8">
    <source>
        <dbReference type="EMBL" id="SEC79149.1"/>
    </source>
</evidence>
<dbReference type="RefSeq" id="WP_092115988.1">
    <property type="nucleotide sequence ID" value="NZ_FNTH01000001.1"/>
</dbReference>
<feature type="transmembrane region" description="Helical" evidence="6">
    <location>
        <begin position="625"/>
        <end position="645"/>
    </location>
</feature>
<evidence type="ECO:0000256" key="2">
    <source>
        <dbReference type="ARBA" id="ARBA00022475"/>
    </source>
</evidence>
<feature type="transmembrane region" description="Helical" evidence="6">
    <location>
        <begin position="686"/>
        <end position="704"/>
    </location>
</feature>
<feature type="transmembrane region" description="Helical" evidence="6">
    <location>
        <begin position="354"/>
        <end position="373"/>
    </location>
</feature>
<feature type="transmembrane region" description="Helical" evidence="6">
    <location>
        <begin position="185"/>
        <end position="208"/>
    </location>
</feature>
<keyword evidence="5 6" id="KW-0472">Membrane</keyword>
<dbReference type="GO" id="GO:0140359">
    <property type="term" value="F:ABC-type transporter activity"/>
    <property type="evidence" value="ECO:0007669"/>
    <property type="project" value="InterPro"/>
</dbReference>
<evidence type="ECO:0000259" key="7">
    <source>
        <dbReference type="Pfam" id="PF12698"/>
    </source>
</evidence>
<dbReference type="PANTHER" id="PTHR30294:SF47">
    <property type="entry name" value="INNER MEMBRANE TRANSPORT PERMEASE YHHJ"/>
    <property type="match status" value="1"/>
</dbReference>
<evidence type="ECO:0000256" key="5">
    <source>
        <dbReference type="ARBA" id="ARBA00023136"/>
    </source>
</evidence>
<dbReference type="AlphaFoldDB" id="A0A1H4VDK0"/>
<gene>
    <name evidence="8" type="ORF">SAMN05444164_2762</name>
</gene>
<feature type="transmembrane region" description="Helical" evidence="6">
    <location>
        <begin position="25"/>
        <end position="45"/>
    </location>
</feature>
<keyword evidence="3 6" id="KW-0812">Transmembrane</keyword>
<feature type="domain" description="ABC-2 type transporter transmembrane" evidence="7">
    <location>
        <begin position="27"/>
        <end position="373"/>
    </location>
</feature>
<evidence type="ECO:0000313" key="9">
    <source>
        <dbReference type="Proteomes" id="UP000198992"/>
    </source>
</evidence>
<dbReference type="Proteomes" id="UP000198992">
    <property type="component" value="Unassembled WGS sequence"/>
</dbReference>
<feature type="transmembrane region" description="Helical" evidence="6">
    <location>
        <begin position="296"/>
        <end position="315"/>
    </location>
</feature>
<reference evidence="8 9" key="1">
    <citation type="submission" date="2016-10" db="EMBL/GenBank/DDBJ databases">
        <authorList>
            <person name="de Groot N.N."/>
        </authorList>
    </citation>
    <scope>NUCLEOTIDE SEQUENCE [LARGE SCALE GENOMIC DNA]</scope>
    <source>
        <strain evidence="8 9">MT12</strain>
    </source>
</reference>
<evidence type="ECO:0000256" key="6">
    <source>
        <dbReference type="SAM" id="Phobius"/>
    </source>
</evidence>
<dbReference type="PANTHER" id="PTHR30294">
    <property type="entry name" value="MEMBRANE COMPONENT OF ABC TRANSPORTER YHHJ-RELATED"/>
    <property type="match status" value="1"/>
</dbReference>
<evidence type="ECO:0000256" key="3">
    <source>
        <dbReference type="ARBA" id="ARBA00022692"/>
    </source>
</evidence>
<proteinExistence type="predicted"/>
<feature type="domain" description="ABC-2 type transporter transmembrane" evidence="7">
    <location>
        <begin position="421"/>
        <end position="762"/>
    </location>
</feature>
<dbReference type="Gene3D" id="3.40.1710.10">
    <property type="entry name" value="abc type-2 transporter like domain"/>
    <property type="match status" value="2"/>
</dbReference>
<comment type="subcellular location">
    <subcellularLocation>
        <location evidence="1">Cell membrane</location>
        <topology evidence="1">Multi-pass membrane protein</topology>
    </subcellularLocation>
</comment>
<feature type="transmembrane region" description="Helical" evidence="6">
    <location>
        <begin position="228"/>
        <end position="253"/>
    </location>
</feature>
<dbReference type="EMBL" id="FNTH01000001">
    <property type="protein sequence ID" value="SEC79149.1"/>
    <property type="molecule type" value="Genomic_DNA"/>
</dbReference>
<feature type="transmembrane region" description="Helical" evidence="6">
    <location>
        <begin position="265"/>
        <end position="290"/>
    </location>
</feature>
<protein>
    <submittedName>
        <fullName evidence="8">ABC-2 type transport system permease protein</fullName>
    </submittedName>
</protein>
<dbReference type="InterPro" id="IPR013525">
    <property type="entry name" value="ABC2_TM"/>
</dbReference>
<dbReference type="GO" id="GO:0005886">
    <property type="term" value="C:plasma membrane"/>
    <property type="evidence" value="ECO:0007669"/>
    <property type="project" value="UniProtKB-SubCell"/>
</dbReference>
<feature type="transmembrane region" description="Helical" evidence="6">
    <location>
        <begin position="581"/>
        <end position="605"/>
    </location>
</feature>
<organism evidence="8 9">
    <name type="scientific">Bradyrhizobium erythrophlei</name>
    <dbReference type="NCBI Taxonomy" id="1437360"/>
    <lineage>
        <taxon>Bacteria</taxon>
        <taxon>Pseudomonadati</taxon>
        <taxon>Pseudomonadota</taxon>
        <taxon>Alphaproteobacteria</taxon>
        <taxon>Hyphomicrobiales</taxon>
        <taxon>Nitrobacteraceae</taxon>
        <taxon>Bradyrhizobium</taxon>
    </lineage>
</organism>
<keyword evidence="2" id="KW-1003">Cell membrane</keyword>
<evidence type="ECO:0000256" key="4">
    <source>
        <dbReference type="ARBA" id="ARBA00022989"/>
    </source>
</evidence>
<dbReference type="Pfam" id="PF12698">
    <property type="entry name" value="ABC2_membrane_3"/>
    <property type="match status" value="2"/>
</dbReference>
<keyword evidence="4 6" id="KW-1133">Transmembrane helix</keyword>